<protein>
    <submittedName>
        <fullName evidence="1">YD repeat protein</fullName>
    </submittedName>
</protein>
<dbReference type="EMBL" id="AESD01000817">
    <property type="protein sequence ID" value="EHJ09927.1"/>
    <property type="molecule type" value="Genomic_DNA"/>
</dbReference>
<dbReference type="Pfam" id="PF05593">
    <property type="entry name" value="RHS_repeat"/>
    <property type="match status" value="1"/>
</dbReference>
<dbReference type="NCBIfam" id="TIGR01643">
    <property type="entry name" value="YD_repeat_2x"/>
    <property type="match status" value="1"/>
</dbReference>
<reference evidence="1 2" key="1">
    <citation type="journal article" date="2011" name="Front. Microbiol.">
        <title>Two Strains of Crocosphaera watsonii with Highly Conserved Genomes are Distinguished by Strain-Specific Features.</title>
        <authorList>
            <person name="Bench S.R."/>
            <person name="Ilikchyan I.N."/>
            <person name="Tripp H.J."/>
            <person name="Zehr J.P."/>
        </authorList>
    </citation>
    <scope>NUCLEOTIDE SEQUENCE [LARGE SCALE GENOMIC DNA]</scope>
    <source>
        <strain evidence="1 2">WH 0003</strain>
    </source>
</reference>
<dbReference type="Proteomes" id="UP000003477">
    <property type="component" value="Unassembled WGS sequence"/>
</dbReference>
<dbReference type="AlphaFoldDB" id="G5JD10"/>
<proteinExistence type="predicted"/>
<evidence type="ECO:0000313" key="2">
    <source>
        <dbReference type="Proteomes" id="UP000003477"/>
    </source>
</evidence>
<evidence type="ECO:0000313" key="1">
    <source>
        <dbReference type="EMBL" id="EHJ09927.1"/>
    </source>
</evidence>
<organism evidence="1 2">
    <name type="scientific">Crocosphaera watsonii WH 0003</name>
    <dbReference type="NCBI Taxonomy" id="423471"/>
    <lineage>
        <taxon>Bacteria</taxon>
        <taxon>Bacillati</taxon>
        <taxon>Cyanobacteriota</taxon>
        <taxon>Cyanophyceae</taxon>
        <taxon>Oscillatoriophycideae</taxon>
        <taxon>Chroococcales</taxon>
        <taxon>Aphanothecaceae</taxon>
        <taxon>Crocosphaera</taxon>
    </lineage>
</organism>
<gene>
    <name evidence="1" type="ORF">CWATWH0003_5309</name>
</gene>
<name>G5JD10_CROWT</name>
<dbReference type="RefSeq" id="WP_007308123.1">
    <property type="nucleotide sequence ID" value="NZ_AESD01000817.1"/>
</dbReference>
<dbReference type="PATRIC" id="fig|423471.3.peg.4960"/>
<dbReference type="GeneID" id="88768627"/>
<dbReference type="Gene3D" id="2.180.10.10">
    <property type="entry name" value="RHS repeat-associated core"/>
    <property type="match status" value="1"/>
</dbReference>
<sequence>MLIKVDELGGSVVQLHSGAVIETHNLVSYESLGVNRGFTLTYDSERADSRPILHFDYSNVVFNENRRLMAELTVQQGMFEYEIAGGTNYWSIPEEGGNIEAALQGDMRGLGSGRYDYQLSTGLLQLNGETLNGSTITYTGDIIHVNSIGSIFGNGWGLSGLEEIVENVDGSVLIIDGDGGELLFEILEEGGYDSPPGDFSVLEKLEDGTFRRTMTDQMVYSFNADNKIASVSDRNGNTTQYIYNNEGNISTIIDPVGLETNFSYTNGLVTSISDPGDRETVLEYDTAGNLIR</sequence>
<accession>G5JD10</accession>
<comment type="caution">
    <text evidence="1">The sequence shown here is derived from an EMBL/GenBank/DDBJ whole genome shotgun (WGS) entry which is preliminary data.</text>
</comment>
<dbReference type="InterPro" id="IPR006530">
    <property type="entry name" value="YD"/>
</dbReference>
<dbReference type="InterPro" id="IPR031325">
    <property type="entry name" value="RHS_repeat"/>
</dbReference>